<gene>
    <name evidence="2" type="ORF">A3K89_09290</name>
</gene>
<feature type="transmembrane region" description="Helical" evidence="1">
    <location>
        <begin position="304"/>
        <end position="324"/>
    </location>
</feature>
<reference evidence="2 3" key="1">
    <citation type="submission" date="2016-03" db="EMBL/GenBank/DDBJ databases">
        <title>Genome sequence of Rhodococcus kyotonensis KB10.</title>
        <authorList>
            <person name="Jeong H."/>
            <person name="Hong C.E."/>
            <person name="Jo S.H."/>
            <person name="Park J.M."/>
        </authorList>
    </citation>
    <scope>NUCLEOTIDE SEQUENCE [LARGE SCALE GENOMIC DNA]</scope>
    <source>
        <strain evidence="2 3">KB10</strain>
    </source>
</reference>
<organism evidence="2 3">
    <name type="scientific">Rhodococcoides kyotonense</name>
    <dbReference type="NCBI Taxonomy" id="398843"/>
    <lineage>
        <taxon>Bacteria</taxon>
        <taxon>Bacillati</taxon>
        <taxon>Actinomycetota</taxon>
        <taxon>Actinomycetes</taxon>
        <taxon>Mycobacteriales</taxon>
        <taxon>Nocardiaceae</taxon>
        <taxon>Rhodococcoides</taxon>
    </lineage>
</organism>
<keyword evidence="1" id="KW-0472">Membrane</keyword>
<keyword evidence="1" id="KW-1133">Transmembrane helix</keyword>
<dbReference type="RefSeq" id="WP_068429702.1">
    <property type="nucleotide sequence ID" value="NZ_LVHI01000032.1"/>
</dbReference>
<evidence type="ECO:0000313" key="3">
    <source>
        <dbReference type="Proteomes" id="UP000077519"/>
    </source>
</evidence>
<keyword evidence="3" id="KW-1185">Reference proteome</keyword>
<evidence type="ECO:0000256" key="1">
    <source>
        <dbReference type="SAM" id="Phobius"/>
    </source>
</evidence>
<sequence>MRVSSVLRRPSVALLAIAFPLVAAGAFTLGAGYDLDPAETVRVDTATETPAEASGDPLASPRQNLQRAGLPISLLSGGLTQLTDGGNQLNDGAGQLSDGITLAHDGTVQLADGWVQYRDGIGQLGDGASQISGGVDLVVDQLTGLGEQQAGFTAQLEAAAAQVAAFPTPGSQEAAAQIRGVIDTLNTQGLGPQTLGQLSELKSGARQLSSELNDPSSQFLTATGQIGDATVQLRDGLGQLDDGGKQLRAGTQQLVTSVEPVPGIVSGIQTNVSEATAGLPSAKELSAPAATPTAVTVDESEASVAPYLIAALVAVGAVGAVSLVRVLSRDSRPQNSGSLRGLRSWLAAGVASLAVGVAAALAFAFTAPDASIGALLGAGAFLLVSAAAYLAAAGAIQRVLGAAVGQAVNLALLLVQVVVCGAAYASNAAIWGQMSAFVPMAYTAAGARDIGDGTMTSTAWVAVALTVVLLVISGLVYRGVSTTRVPEESASLA</sequence>
<keyword evidence="1" id="KW-0812">Transmembrane</keyword>
<dbReference type="AlphaFoldDB" id="A0A177Y8V4"/>
<protein>
    <submittedName>
        <fullName evidence="2">Phage infection protein</fullName>
    </submittedName>
</protein>
<dbReference type="EMBL" id="LVHI01000032">
    <property type="protein sequence ID" value="OAK51871.1"/>
    <property type="molecule type" value="Genomic_DNA"/>
</dbReference>
<dbReference type="Proteomes" id="UP000077519">
    <property type="component" value="Unassembled WGS sequence"/>
</dbReference>
<feature type="transmembrane region" description="Helical" evidence="1">
    <location>
        <begin position="459"/>
        <end position="477"/>
    </location>
</feature>
<proteinExistence type="predicted"/>
<name>A0A177Y8V4_9NOCA</name>
<comment type="caution">
    <text evidence="2">The sequence shown here is derived from an EMBL/GenBank/DDBJ whole genome shotgun (WGS) entry which is preliminary data.</text>
</comment>
<accession>A0A177Y8V4</accession>
<feature type="transmembrane region" description="Helical" evidence="1">
    <location>
        <begin position="372"/>
        <end position="392"/>
    </location>
</feature>
<evidence type="ECO:0000313" key="2">
    <source>
        <dbReference type="EMBL" id="OAK51871.1"/>
    </source>
</evidence>
<dbReference type="NCBIfam" id="TIGR03057">
    <property type="entry name" value="xxxLxxG_by_4"/>
    <property type="match status" value="2"/>
</dbReference>
<feature type="transmembrane region" description="Helical" evidence="1">
    <location>
        <begin position="345"/>
        <end position="366"/>
    </location>
</feature>
<dbReference type="InterPro" id="IPR023908">
    <property type="entry name" value="xxxLxxG_rpt"/>
</dbReference>
<feature type="transmembrane region" description="Helical" evidence="1">
    <location>
        <begin position="399"/>
        <end position="424"/>
    </location>
</feature>